<dbReference type="AlphaFoldDB" id="A0A1G2JPB1"/>
<organism evidence="1 2">
    <name type="scientific">Candidatus Staskawiczbacteria bacterium RIFOXYD1_FULL_32_13</name>
    <dbReference type="NCBI Taxonomy" id="1802234"/>
    <lineage>
        <taxon>Bacteria</taxon>
        <taxon>Candidatus Staskawicziibacteriota</taxon>
    </lineage>
</organism>
<proteinExistence type="predicted"/>
<sequence>MVNVLAKNKAQLLRIEGKSISEISEKLNIPRSTIGIWCRNIKLGKRQIERLEKRQKSGSYKGRMIFLERLRSRRLLESRLLRIEGIKEIGIISKRDLFISGLAFYISEGSTSDCGEEVSFTNSDYRTILFMKKWFWEICGISNDRFAIQIRINNVYRNKIKKIEKYWSEITNIPLCQFTKTILIKSKLNKIYPKNSVYYGTIRLKIKKGTKLRRKINGWVEGLLEN</sequence>
<dbReference type="EMBL" id="MHPU01000031">
    <property type="protein sequence ID" value="OGZ88120.1"/>
    <property type="molecule type" value="Genomic_DNA"/>
</dbReference>
<accession>A0A1G2JPB1</accession>
<gene>
    <name evidence="1" type="ORF">A2561_01415</name>
</gene>
<comment type="caution">
    <text evidence="1">The sequence shown here is derived from an EMBL/GenBank/DDBJ whole genome shotgun (WGS) entry which is preliminary data.</text>
</comment>
<dbReference type="Proteomes" id="UP000178935">
    <property type="component" value="Unassembled WGS sequence"/>
</dbReference>
<name>A0A1G2JPB1_9BACT</name>
<reference evidence="1 2" key="1">
    <citation type="journal article" date="2016" name="Nat. Commun.">
        <title>Thousands of microbial genomes shed light on interconnected biogeochemical processes in an aquifer system.</title>
        <authorList>
            <person name="Anantharaman K."/>
            <person name="Brown C.T."/>
            <person name="Hug L.A."/>
            <person name="Sharon I."/>
            <person name="Castelle C.J."/>
            <person name="Probst A.J."/>
            <person name="Thomas B.C."/>
            <person name="Singh A."/>
            <person name="Wilkins M.J."/>
            <person name="Karaoz U."/>
            <person name="Brodie E.L."/>
            <person name="Williams K.H."/>
            <person name="Hubbard S.S."/>
            <person name="Banfield J.F."/>
        </authorList>
    </citation>
    <scope>NUCLEOTIDE SEQUENCE [LARGE SCALE GENOMIC DNA]</scope>
</reference>
<evidence type="ECO:0000313" key="2">
    <source>
        <dbReference type="Proteomes" id="UP000178935"/>
    </source>
</evidence>
<evidence type="ECO:0000313" key="1">
    <source>
        <dbReference type="EMBL" id="OGZ88120.1"/>
    </source>
</evidence>
<protein>
    <submittedName>
        <fullName evidence="1">Uncharacterized protein</fullName>
    </submittedName>
</protein>